<organism evidence="1 2">
    <name type="scientific">Penicilliopsis zonata CBS 506.65</name>
    <dbReference type="NCBI Taxonomy" id="1073090"/>
    <lineage>
        <taxon>Eukaryota</taxon>
        <taxon>Fungi</taxon>
        <taxon>Dikarya</taxon>
        <taxon>Ascomycota</taxon>
        <taxon>Pezizomycotina</taxon>
        <taxon>Eurotiomycetes</taxon>
        <taxon>Eurotiomycetidae</taxon>
        <taxon>Eurotiales</taxon>
        <taxon>Aspergillaceae</taxon>
        <taxon>Penicilliopsis</taxon>
    </lineage>
</organism>
<protein>
    <submittedName>
        <fullName evidence="1">Uncharacterized protein</fullName>
    </submittedName>
</protein>
<dbReference type="EMBL" id="KV878339">
    <property type="protein sequence ID" value="OJJ48383.1"/>
    <property type="molecule type" value="Genomic_DNA"/>
</dbReference>
<reference evidence="2" key="1">
    <citation type="journal article" date="2017" name="Genome Biol.">
        <title>Comparative genomics reveals high biological diversity and specific adaptations in the industrially and medically important fungal genus Aspergillus.</title>
        <authorList>
            <person name="de Vries R.P."/>
            <person name="Riley R."/>
            <person name="Wiebenga A."/>
            <person name="Aguilar-Osorio G."/>
            <person name="Amillis S."/>
            <person name="Uchima C.A."/>
            <person name="Anderluh G."/>
            <person name="Asadollahi M."/>
            <person name="Askin M."/>
            <person name="Barry K."/>
            <person name="Battaglia E."/>
            <person name="Bayram O."/>
            <person name="Benocci T."/>
            <person name="Braus-Stromeyer S.A."/>
            <person name="Caldana C."/>
            <person name="Canovas D."/>
            <person name="Cerqueira G.C."/>
            <person name="Chen F."/>
            <person name="Chen W."/>
            <person name="Choi C."/>
            <person name="Clum A."/>
            <person name="Dos Santos R.A."/>
            <person name="Damasio A.R."/>
            <person name="Diallinas G."/>
            <person name="Emri T."/>
            <person name="Fekete E."/>
            <person name="Flipphi M."/>
            <person name="Freyberg S."/>
            <person name="Gallo A."/>
            <person name="Gournas C."/>
            <person name="Habgood R."/>
            <person name="Hainaut M."/>
            <person name="Harispe M.L."/>
            <person name="Henrissat B."/>
            <person name="Hilden K.S."/>
            <person name="Hope R."/>
            <person name="Hossain A."/>
            <person name="Karabika E."/>
            <person name="Karaffa L."/>
            <person name="Karanyi Z."/>
            <person name="Krasevec N."/>
            <person name="Kuo A."/>
            <person name="Kusch H."/>
            <person name="LaButti K."/>
            <person name="Lagendijk E.L."/>
            <person name="Lapidus A."/>
            <person name="Levasseur A."/>
            <person name="Lindquist E."/>
            <person name="Lipzen A."/>
            <person name="Logrieco A.F."/>
            <person name="MacCabe A."/>
            <person name="Maekelae M.R."/>
            <person name="Malavazi I."/>
            <person name="Melin P."/>
            <person name="Meyer V."/>
            <person name="Mielnichuk N."/>
            <person name="Miskei M."/>
            <person name="Molnar A.P."/>
            <person name="Mule G."/>
            <person name="Ngan C.Y."/>
            <person name="Orejas M."/>
            <person name="Orosz E."/>
            <person name="Ouedraogo J.P."/>
            <person name="Overkamp K.M."/>
            <person name="Park H.-S."/>
            <person name="Perrone G."/>
            <person name="Piumi F."/>
            <person name="Punt P.J."/>
            <person name="Ram A.F."/>
            <person name="Ramon A."/>
            <person name="Rauscher S."/>
            <person name="Record E."/>
            <person name="Riano-Pachon D.M."/>
            <person name="Robert V."/>
            <person name="Roehrig J."/>
            <person name="Ruller R."/>
            <person name="Salamov A."/>
            <person name="Salih N.S."/>
            <person name="Samson R.A."/>
            <person name="Sandor E."/>
            <person name="Sanguinetti M."/>
            <person name="Schuetze T."/>
            <person name="Sepcic K."/>
            <person name="Shelest E."/>
            <person name="Sherlock G."/>
            <person name="Sophianopoulou V."/>
            <person name="Squina F.M."/>
            <person name="Sun H."/>
            <person name="Susca A."/>
            <person name="Todd R.B."/>
            <person name="Tsang A."/>
            <person name="Unkles S.E."/>
            <person name="van de Wiele N."/>
            <person name="van Rossen-Uffink D."/>
            <person name="Oliveira J.V."/>
            <person name="Vesth T.C."/>
            <person name="Visser J."/>
            <person name="Yu J.-H."/>
            <person name="Zhou M."/>
            <person name="Andersen M.R."/>
            <person name="Archer D.B."/>
            <person name="Baker S.E."/>
            <person name="Benoit I."/>
            <person name="Brakhage A.A."/>
            <person name="Braus G.H."/>
            <person name="Fischer R."/>
            <person name="Frisvad J.C."/>
            <person name="Goldman G.H."/>
            <person name="Houbraken J."/>
            <person name="Oakley B."/>
            <person name="Pocsi I."/>
            <person name="Scazzocchio C."/>
            <person name="Seiboth B."/>
            <person name="vanKuyk P.A."/>
            <person name="Wortman J."/>
            <person name="Dyer P.S."/>
            <person name="Grigoriev I.V."/>
        </authorList>
    </citation>
    <scope>NUCLEOTIDE SEQUENCE [LARGE SCALE GENOMIC DNA]</scope>
    <source>
        <strain evidence="2">CBS 506.65</strain>
    </source>
</reference>
<dbReference type="VEuPathDB" id="FungiDB:ASPZODRAFT_14520"/>
<dbReference type="Proteomes" id="UP000184188">
    <property type="component" value="Unassembled WGS sequence"/>
</dbReference>
<proteinExistence type="predicted"/>
<dbReference type="RefSeq" id="XP_022582893.1">
    <property type="nucleotide sequence ID" value="XM_022725079.1"/>
</dbReference>
<dbReference type="AlphaFoldDB" id="A0A1L9SMP2"/>
<keyword evidence="2" id="KW-1185">Reference proteome</keyword>
<accession>A0A1L9SMP2</accession>
<gene>
    <name evidence="1" type="ORF">ASPZODRAFT_14520</name>
</gene>
<name>A0A1L9SMP2_9EURO</name>
<evidence type="ECO:0000313" key="1">
    <source>
        <dbReference type="EMBL" id="OJJ48383.1"/>
    </source>
</evidence>
<evidence type="ECO:0000313" key="2">
    <source>
        <dbReference type="Proteomes" id="UP000184188"/>
    </source>
</evidence>
<sequence length="157" mass="17473">MSSNARPTEIAHIQMGYIPVVIDSAVIVVRLLNGNPHTKQYVFRGLMTDRRMQALVIVVNHQMSPGAYLDLTCKCSYVQNLFGLVALASMSQDATDSRPRVVQLARQKLPQKRVVQTRSPFVCPPWMAVGQSCVWFGHHALRPGSSRRFRQSNPGAG</sequence>
<dbReference type="GeneID" id="34611544"/>